<feature type="compositionally biased region" description="Basic residues" evidence="1">
    <location>
        <begin position="64"/>
        <end position="73"/>
    </location>
</feature>
<dbReference type="AlphaFoldDB" id="A0A2K3KAV3"/>
<feature type="compositionally biased region" description="Basic and acidic residues" evidence="1">
    <location>
        <begin position="74"/>
        <end position="83"/>
    </location>
</feature>
<reference evidence="2 3" key="1">
    <citation type="journal article" date="2014" name="Am. J. Bot.">
        <title>Genome assembly and annotation for red clover (Trifolium pratense; Fabaceae).</title>
        <authorList>
            <person name="Istvanek J."/>
            <person name="Jaros M."/>
            <person name="Krenek A."/>
            <person name="Repkova J."/>
        </authorList>
    </citation>
    <scope>NUCLEOTIDE SEQUENCE [LARGE SCALE GENOMIC DNA]</scope>
    <source>
        <strain evidence="3">cv. Tatra</strain>
        <tissue evidence="2">Young leaves</tissue>
    </source>
</reference>
<comment type="caution">
    <text evidence="2">The sequence shown here is derived from an EMBL/GenBank/DDBJ whole genome shotgun (WGS) entry which is preliminary data.</text>
</comment>
<accession>A0A2K3KAV3</accession>
<evidence type="ECO:0000313" key="2">
    <source>
        <dbReference type="EMBL" id="PNX63426.1"/>
    </source>
</evidence>
<proteinExistence type="predicted"/>
<feature type="compositionally biased region" description="Basic and acidic residues" evidence="1">
    <location>
        <begin position="47"/>
        <end position="62"/>
    </location>
</feature>
<name>A0A2K3KAV3_TRIPR</name>
<evidence type="ECO:0000256" key="1">
    <source>
        <dbReference type="SAM" id="MobiDB-lite"/>
    </source>
</evidence>
<dbReference type="EMBL" id="ASHM01090420">
    <property type="protein sequence ID" value="PNX63426.1"/>
    <property type="molecule type" value="Genomic_DNA"/>
</dbReference>
<gene>
    <name evidence="2" type="ORF">L195_g053499</name>
</gene>
<reference evidence="2 3" key="2">
    <citation type="journal article" date="2017" name="Front. Plant Sci.">
        <title>Gene Classification and Mining of Molecular Markers Useful in Red Clover (Trifolium pratense) Breeding.</title>
        <authorList>
            <person name="Istvanek J."/>
            <person name="Dluhosova J."/>
            <person name="Dluhos P."/>
            <person name="Patkova L."/>
            <person name="Nedelnik J."/>
            <person name="Repkova J."/>
        </authorList>
    </citation>
    <scope>NUCLEOTIDE SEQUENCE [LARGE SCALE GENOMIC DNA]</scope>
    <source>
        <strain evidence="3">cv. Tatra</strain>
        <tissue evidence="2">Young leaves</tissue>
    </source>
</reference>
<organism evidence="2 3">
    <name type="scientific">Trifolium pratense</name>
    <name type="common">Red clover</name>
    <dbReference type="NCBI Taxonomy" id="57577"/>
    <lineage>
        <taxon>Eukaryota</taxon>
        <taxon>Viridiplantae</taxon>
        <taxon>Streptophyta</taxon>
        <taxon>Embryophyta</taxon>
        <taxon>Tracheophyta</taxon>
        <taxon>Spermatophyta</taxon>
        <taxon>Magnoliopsida</taxon>
        <taxon>eudicotyledons</taxon>
        <taxon>Gunneridae</taxon>
        <taxon>Pentapetalae</taxon>
        <taxon>rosids</taxon>
        <taxon>fabids</taxon>
        <taxon>Fabales</taxon>
        <taxon>Fabaceae</taxon>
        <taxon>Papilionoideae</taxon>
        <taxon>50 kb inversion clade</taxon>
        <taxon>NPAAA clade</taxon>
        <taxon>Hologalegina</taxon>
        <taxon>IRL clade</taxon>
        <taxon>Trifolieae</taxon>
        <taxon>Trifolium</taxon>
    </lineage>
</organism>
<protein>
    <submittedName>
        <fullName evidence="2">Uncharacterized protein</fullName>
    </submittedName>
</protein>
<evidence type="ECO:0000313" key="3">
    <source>
        <dbReference type="Proteomes" id="UP000236291"/>
    </source>
</evidence>
<feature type="region of interest" description="Disordered" evidence="1">
    <location>
        <begin position="46"/>
        <end position="83"/>
    </location>
</feature>
<dbReference type="Proteomes" id="UP000236291">
    <property type="component" value="Unassembled WGS sequence"/>
</dbReference>
<sequence>MCHTQRISLHQRGQFYLQLRPAWGPDHARRNSWTREGFFTILTTPGVKDDDARRGEGDELRQGRGGHHARRKGVKVEDQSLQM</sequence>